<name>A0A8C1MD22_CYPCA</name>
<evidence type="ECO:0000313" key="2">
    <source>
        <dbReference type="Ensembl" id="ENSCCRP00010074495.1"/>
    </source>
</evidence>
<accession>A0A8C1MD22</accession>
<evidence type="ECO:0000256" key="1">
    <source>
        <dbReference type="SAM" id="SignalP"/>
    </source>
</evidence>
<dbReference type="Proteomes" id="UP000694427">
    <property type="component" value="Unplaced"/>
</dbReference>
<organism evidence="2 3">
    <name type="scientific">Cyprinus carpio</name>
    <name type="common">Common carp</name>
    <dbReference type="NCBI Taxonomy" id="7962"/>
    <lineage>
        <taxon>Eukaryota</taxon>
        <taxon>Metazoa</taxon>
        <taxon>Chordata</taxon>
        <taxon>Craniata</taxon>
        <taxon>Vertebrata</taxon>
        <taxon>Euteleostomi</taxon>
        <taxon>Actinopterygii</taxon>
        <taxon>Neopterygii</taxon>
        <taxon>Teleostei</taxon>
        <taxon>Ostariophysi</taxon>
        <taxon>Cypriniformes</taxon>
        <taxon>Cyprinidae</taxon>
        <taxon>Cyprininae</taxon>
        <taxon>Cyprinus</taxon>
    </lineage>
</organism>
<feature type="chain" id="PRO_5034657930" evidence="1">
    <location>
        <begin position="25"/>
        <end position="208"/>
    </location>
</feature>
<proteinExistence type="predicted"/>
<keyword evidence="1" id="KW-0732">Signal</keyword>
<evidence type="ECO:0000313" key="3">
    <source>
        <dbReference type="Proteomes" id="UP000694427"/>
    </source>
</evidence>
<protein>
    <submittedName>
        <fullName evidence="2">Uncharacterized protein</fullName>
    </submittedName>
</protein>
<reference evidence="2" key="1">
    <citation type="submission" date="2025-08" db="UniProtKB">
        <authorList>
            <consortium name="Ensembl"/>
        </authorList>
    </citation>
    <scope>IDENTIFICATION</scope>
</reference>
<reference evidence="2" key="2">
    <citation type="submission" date="2025-09" db="UniProtKB">
        <authorList>
            <consortium name="Ensembl"/>
        </authorList>
    </citation>
    <scope>IDENTIFICATION</scope>
</reference>
<keyword evidence="3" id="KW-1185">Reference proteome</keyword>
<dbReference type="AlphaFoldDB" id="A0A8C1MD22"/>
<sequence length="208" mass="22722">ERPDTMKVCLYILLLFTWDCEVIPGTLKQIDAGSSLKHFTVGPAGELGANSSKNIFRFADGSFKLISSKKCCGILLSVQSVYCFTFRHLAGIMLSSWVSSCIVQSVTGASCGGSGVFEAVARALSMVEVDADGSVFGFKKTDYYEEKCFFSLAETIILWYFRVGVTISNPPGSSWTNIVICLNGHKHVTFDLGRLYVICSDGSIMRCI</sequence>
<dbReference type="Ensembl" id="ENSCCRT00010082555.1">
    <property type="protein sequence ID" value="ENSCCRP00010074495.1"/>
    <property type="gene ID" value="ENSCCRG00010032405.1"/>
</dbReference>
<feature type="signal peptide" evidence="1">
    <location>
        <begin position="1"/>
        <end position="24"/>
    </location>
</feature>